<keyword evidence="7" id="KW-1185">Reference proteome</keyword>
<dbReference type="Proteomes" id="UP001211907">
    <property type="component" value="Unassembled WGS sequence"/>
</dbReference>
<protein>
    <recommendedName>
        <fullName evidence="8">Tetraspanin</fullName>
    </recommendedName>
</protein>
<name>A0AAD5T055_9FUNG</name>
<accession>A0AAD5T055</accession>
<feature type="transmembrane region" description="Helical" evidence="5">
    <location>
        <begin position="55"/>
        <end position="75"/>
    </location>
</feature>
<gene>
    <name evidence="6" type="ORF">HK100_000479</name>
</gene>
<organism evidence="6 7">
    <name type="scientific">Physocladia obscura</name>
    <dbReference type="NCBI Taxonomy" id="109957"/>
    <lineage>
        <taxon>Eukaryota</taxon>
        <taxon>Fungi</taxon>
        <taxon>Fungi incertae sedis</taxon>
        <taxon>Chytridiomycota</taxon>
        <taxon>Chytridiomycota incertae sedis</taxon>
        <taxon>Chytridiomycetes</taxon>
        <taxon>Chytridiales</taxon>
        <taxon>Chytriomycetaceae</taxon>
        <taxon>Physocladia</taxon>
    </lineage>
</organism>
<reference evidence="6" key="1">
    <citation type="submission" date="2020-05" db="EMBL/GenBank/DDBJ databases">
        <title>Phylogenomic resolution of chytrid fungi.</title>
        <authorList>
            <person name="Stajich J.E."/>
            <person name="Amses K."/>
            <person name="Simmons R."/>
            <person name="Seto K."/>
            <person name="Myers J."/>
            <person name="Bonds A."/>
            <person name="Quandt C.A."/>
            <person name="Barry K."/>
            <person name="Liu P."/>
            <person name="Grigoriev I."/>
            <person name="Longcore J.E."/>
            <person name="James T.Y."/>
        </authorList>
    </citation>
    <scope>NUCLEOTIDE SEQUENCE</scope>
    <source>
        <strain evidence="6">JEL0513</strain>
    </source>
</reference>
<evidence type="ECO:0000256" key="4">
    <source>
        <dbReference type="ARBA" id="ARBA00023136"/>
    </source>
</evidence>
<evidence type="ECO:0008006" key="8">
    <source>
        <dbReference type="Google" id="ProtNLM"/>
    </source>
</evidence>
<dbReference type="GO" id="GO:0016020">
    <property type="term" value="C:membrane"/>
    <property type="evidence" value="ECO:0007669"/>
    <property type="project" value="UniProtKB-SubCell"/>
</dbReference>
<evidence type="ECO:0000256" key="2">
    <source>
        <dbReference type="ARBA" id="ARBA00022692"/>
    </source>
</evidence>
<feature type="transmembrane region" description="Helical" evidence="5">
    <location>
        <begin position="87"/>
        <end position="108"/>
    </location>
</feature>
<dbReference type="AlphaFoldDB" id="A0AAD5T055"/>
<evidence type="ECO:0000256" key="3">
    <source>
        <dbReference type="ARBA" id="ARBA00022989"/>
    </source>
</evidence>
<feature type="transmembrane region" description="Helical" evidence="5">
    <location>
        <begin position="192"/>
        <end position="212"/>
    </location>
</feature>
<comment type="caution">
    <text evidence="6">The sequence shown here is derived from an EMBL/GenBank/DDBJ whole genome shotgun (WGS) entry which is preliminary data.</text>
</comment>
<sequence>MNRKSGFRGNTHRVVFLALFALACVLLIAGAAILKVTNDDYASLSDNVITLSKGVAYGLLTTGSLIVLLTLTGSIGACTRHNFSLNIYIFGMAIIFIAALAGGIHFLIQLRSNANQWSSLTISDWQSFTDADRDTDQFLFSCCGFGANQTGIYSGTPLYDSSSRSENSCASSDFVATAPNCYSSGNSFYNHYTVISGVVFGGILLFVLTGIASADHAKFRTVDVGYQVVHEGFVQV</sequence>
<evidence type="ECO:0000256" key="1">
    <source>
        <dbReference type="ARBA" id="ARBA00004141"/>
    </source>
</evidence>
<proteinExistence type="predicted"/>
<evidence type="ECO:0000313" key="7">
    <source>
        <dbReference type="Proteomes" id="UP001211907"/>
    </source>
</evidence>
<dbReference type="EMBL" id="JADGJH010001098">
    <property type="protein sequence ID" value="KAJ3119069.1"/>
    <property type="molecule type" value="Genomic_DNA"/>
</dbReference>
<dbReference type="InterPro" id="IPR018499">
    <property type="entry name" value="Tetraspanin/Peripherin"/>
</dbReference>
<dbReference type="PROSITE" id="PS51257">
    <property type="entry name" value="PROKAR_LIPOPROTEIN"/>
    <property type="match status" value="1"/>
</dbReference>
<comment type="subcellular location">
    <subcellularLocation>
        <location evidence="1">Membrane</location>
        <topology evidence="1">Multi-pass membrane protein</topology>
    </subcellularLocation>
</comment>
<evidence type="ECO:0000313" key="6">
    <source>
        <dbReference type="EMBL" id="KAJ3119069.1"/>
    </source>
</evidence>
<keyword evidence="2 5" id="KW-0812">Transmembrane</keyword>
<keyword evidence="3 5" id="KW-1133">Transmembrane helix</keyword>
<evidence type="ECO:0000256" key="5">
    <source>
        <dbReference type="SAM" id="Phobius"/>
    </source>
</evidence>
<dbReference type="Pfam" id="PF00335">
    <property type="entry name" value="Tetraspanin"/>
    <property type="match status" value="1"/>
</dbReference>
<keyword evidence="4 5" id="KW-0472">Membrane</keyword>